<dbReference type="CDD" id="cd12408">
    <property type="entry name" value="RRM_eIF3G_like"/>
    <property type="match status" value="1"/>
</dbReference>
<evidence type="ECO:0000256" key="2">
    <source>
        <dbReference type="ARBA" id="ARBA00022884"/>
    </source>
</evidence>
<keyword evidence="7" id="KW-0396">Initiation factor</keyword>
<keyword evidence="8" id="KW-1185">Reference proteome</keyword>
<evidence type="ECO:0000256" key="3">
    <source>
        <dbReference type="PROSITE-ProRule" id="PRU00176"/>
    </source>
</evidence>
<dbReference type="SMART" id="SM00360">
    <property type="entry name" value="RRM"/>
    <property type="match status" value="1"/>
</dbReference>
<feature type="region of interest" description="Disordered" evidence="4">
    <location>
        <begin position="1"/>
        <end position="23"/>
    </location>
</feature>
<dbReference type="InterPro" id="IPR034240">
    <property type="entry name" value="eIF3G_RRM"/>
</dbReference>
<dbReference type="InterPro" id="IPR003954">
    <property type="entry name" value="RRM_euk-type"/>
</dbReference>
<dbReference type="Pfam" id="PF00076">
    <property type="entry name" value="RRM_1"/>
    <property type="match status" value="1"/>
</dbReference>
<evidence type="ECO:0000259" key="5">
    <source>
        <dbReference type="PROSITE" id="PS50102"/>
    </source>
</evidence>
<dbReference type="AlphaFoldDB" id="A0A699ZPR5"/>
<comment type="caution">
    <text evidence="7">The sequence shown here is derived from an EMBL/GenBank/DDBJ whole genome shotgun (WGS) entry which is preliminary data.</text>
</comment>
<proteinExistence type="predicted"/>
<feature type="domain" description="RRM" evidence="5">
    <location>
        <begin position="17"/>
        <end position="95"/>
    </location>
</feature>
<dbReference type="GO" id="GO:0003729">
    <property type="term" value="F:mRNA binding"/>
    <property type="evidence" value="ECO:0007669"/>
    <property type="project" value="UniProtKB-ARBA"/>
</dbReference>
<dbReference type="InterPro" id="IPR035979">
    <property type="entry name" value="RBD_domain_sf"/>
</dbReference>
<evidence type="ECO:0000256" key="1">
    <source>
        <dbReference type="ARBA" id="ARBA00022737"/>
    </source>
</evidence>
<dbReference type="SUPFAM" id="SSF54928">
    <property type="entry name" value="RNA-binding domain, RBD"/>
    <property type="match status" value="1"/>
</dbReference>
<dbReference type="Proteomes" id="UP000485058">
    <property type="component" value="Unassembled WGS sequence"/>
</dbReference>
<dbReference type="FunFam" id="3.30.70.330:FF:000383">
    <property type="entry name" value="Sex lethal, isoform D"/>
    <property type="match status" value="1"/>
</dbReference>
<dbReference type="GO" id="GO:0003743">
    <property type="term" value="F:translation initiation factor activity"/>
    <property type="evidence" value="ECO:0007669"/>
    <property type="project" value="UniProtKB-KW"/>
</dbReference>
<feature type="compositionally biased region" description="Basic and acidic residues" evidence="4">
    <location>
        <begin position="1"/>
        <end position="17"/>
    </location>
</feature>
<evidence type="ECO:0000313" key="6">
    <source>
        <dbReference type="EMBL" id="GFH07979.1"/>
    </source>
</evidence>
<dbReference type="EMBL" id="BLLF01000129">
    <property type="protein sequence ID" value="GFH07979.1"/>
    <property type="molecule type" value="Genomic_DNA"/>
</dbReference>
<evidence type="ECO:0000256" key="4">
    <source>
        <dbReference type="SAM" id="MobiDB-lite"/>
    </source>
</evidence>
<dbReference type="SMART" id="SM00361">
    <property type="entry name" value="RRM_1"/>
    <property type="match status" value="1"/>
</dbReference>
<evidence type="ECO:0000313" key="8">
    <source>
        <dbReference type="Proteomes" id="UP000485058"/>
    </source>
</evidence>
<dbReference type="EMBL" id="BLLF01001871">
    <property type="protein sequence ID" value="GFH21639.1"/>
    <property type="molecule type" value="Genomic_DNA"/>
</dbReference>
<dbReference type="GO" id="GO:0010629">
    <property type="term" value="P:negative regulation of gene expression"/>
    <property type="evidence" value="ECO:0007669"/>
    <property type="project" value="UniProtKB-ARBA"/>
</dbReference>
<organism evidence="7 8">
    <name type="scientific">Haematococcus lacustris</name>
    <name type="common">Green alga</name>
    <name type="synonym">Haematococcus pluvialis</name>
    <dbReference type="NCBI Taxonomy" id="44745"/>
    <lineage>
        <taxon>Eukaryota</taxon>
        <taxon>Viridiplantae</taxon>
        <taxon>Chlorophyta</taxon>
        <taxon>core chlorophytes</taxon>
        <taxon>Chlorophyceae</taxon>
        <taxon>CS clade</taxon>
        <taxon>Chlamydomonadales</taxon>
        <taxon>Haematococcaceae</taxon>
        <taxon>Haematococcus</taxon>
    </lineage>
</organism>
<evidence type="ECO:0000313" key="7">
    <source>
        <dbReference type="EMBL" id="GFH21639.1"/>
    </source>
</evidence>
<accession>A0A699ZPR5</accession>
<protein>
    <submittedName>
        <fullName evidence="7">Eukaryotic translation initiation factor 3 subunit 4</fullName>
    </submittedName>
</protein>
<dbReference type="GO" id="GO:0009967">
    <property type="term" value="P:positive regulation of signal transduction"/>
    <property type="evidence" value="ECO:0007669"/>
    <property type="project" value="UniProtKB-ARBA"/>
</dbReference>
<dbReference type="InterPro" id="IPR012677">
    <property type="entry name" value="Nucleotide-bd_a/b_plait_sf"/>
</dbReference>
<keyword evidence="2 3" id="KW-0694">RNA-binding</keyword>
<dbReference type="PANTHER" id="PTHR10352">
    <property type="entry name" value="EUKARYOTIC TRANSLATION INITIATION FACTOR 3 SUBUNIT G"/>
    <property type="match status" value="1"/>
</dbReference>
<sequence>MEDSGRGGPDKRRDDQNSVRVTNLSEDVTEADLQELFRPFGHVTRCFVAVDRETGENRGFAFVNYAMREDAERAIRALNGFGYDNLILRVEFAQPRAER</sequence>
<dbReference type="InterPro" id="IPR000504">
    <property type="entry name" value="RRM_dom"/>
</dbReference>
<keyword evidence="7" id="KW-0648">Protein biosynthesis</keyword>
<name>A0A699ZPR5_HAELA</name>
<dbReference type="PROSITE" id="PS50102">
    <property type="entry name" value="RRM"/>
    <property type="match status" value="1"/>
</dbReference>
<dbReference type="GO" id="GO:0005737">
    <property type="term" value="C:cytoplasm"/>
    <property type="evidence" value="ECO:0007669"/>
    <property type="project" value="UniProtKB-ARBA"/>
</dbReference>
<reference evidence="7 8" key="1">
    <citation type="submission" date="2020-02" db="EMBL/GenBank/DDBJ databases">
        <title>Draft genome sequence of Haematococcus lacustris strain NIES-144.</title>
        <authorList>
            <person name="Morimoto D."/>
            <person name="Nakagawa S."/>
            <person name="Yoshida T."/>
            <person name="Sawayama S."/>
        </authorList>
    </citation>
    <scope>NUCLEOTIDE SEQUENCE [LARGE SCALE GENOMIC DNA]</scope>
    <source>
        <strain evidence="7 8">NIES-144</strain>
    </source>
</reference>
<dbReference type="Gene3D" id="3.30.70.330">
    <property type="match status" value="1"/>
</dbReference>
<keyword evidence="1" id="KW-0677">Repeat</keyword>
<gene>
    <name evidence="6" type="ORF">HaLaN_02871</name>
    <name evidence="7" type="ORF">HaLaN_18988</name>
</gene>